<evidence type="ECO:0000256" key="9">
    <source>
        <dbReference type="ARBA" id="ARBA00022801"/>
    </source>
</evidence>
<organism evidence="13 14">
    <name type="scientific">Microbulbifer pacificus</name>
    <dbReference type="NCBI Taxonomy" id="407164"/>
    <lineage>
        <taxon>Bacteria</taxon>
        <taxon>Pseudomonadati</taxon>
        <taxon>Pseudomonadota</taxon>
        <taxon>Gammaproteobacteria</taxon>
        <taxon>Cellvibrionales</taxon>
        <taxon>Microbulbiferaceae</taxon>
        <taxon>Microbulbifer</taxon>
    </lineage>
</organism>
<dbReference type="GO" id="GO:0005737">
    <property type="term" value="C:cytoplasm"/>
    <property type="evidence" value="ECO:0007669"/>
    <property type="project" value="UniProtKB-SubCell"/>
</dbReference>
<dbReference type="PANTHER" id="PTHR43722:SF1">
    <property type="entry name" value="PROLINE IMINOPEPTIDASE"/>
    <property type="match status" value="1"/>
</dbReference>
<dbReference type="Pfam" id="PF00561">
    <property type="entry name" value="Abhydrolase_1"/>
    <property type="match status" value="1"/>
</dbReference>
<comment type="catalytic activity">
    <reaction evidence="1">
        <text>Release of N-terminal proline from a peptide.</text>
        <dbReference type="EC" id="3.4.11.5"/>
    </reaction>
</comment>
<dbReference type="Gene3D" id="3.40.50.1820">
    <property type="entry name" value="alpha/beta hydrolase"/>
    <property type="match status" value="1"/>
</dbReference>
<evidence type="ECO:0000256" key="8">
    <source>
        <dbReference type="ARBA" id="ARBA00022670"/>
    </source>
</evidence>
<dbReference type="KEGG" id="mpaf:R5R33_06545"/>
<dbReference type="EMBL" id="CP137555">
    <property type="protein sequence ID" value="WOX06782.1"/>
    <property type="molecule type" value="Genomic_DNA"/>
</dbReference>
<dbReference type="PANTHER" id="PTHR43722">
    <property type="entry name" value="PROLINE IMINOPEPTIDASE"/>
    <property type="match status" value="1"/>
</dbReference>
<name>A0AAU0N2R1_9GAMM</name>
<dbReference type="Proteomes" id="UP001302477">
    <property type="component" value="Chromosome"/>
</dbReference>
<gene>
    <name evidence="13" type="ORF">R5R33_06545</name>
</gene>
<dbReference type="InterPro" id="IPR002410">
    <property type="entry name" value="Peptidase_S33"/>
</dbReference>
<dbReference type="RefSeq" id="WP_318955218.1">
    <property type="nucleotide sequence ID" value="NZ_CP137555.1"/>
</dbReference>
<evidence type="ECO:0000256" key="4">
    <source>
        <dbReference type="ARBA" id="ARBA00012568"/>
    </source>
</evidence>
<accession>A0AAU0N2R1</accession>
<evidence type="ECO:0000256" key="11">
    <source>
        <dbReference type="SAM" id="MobiDB-lite"/>
    </source>
</evidence>
<evidence type="ECO:0000259" key="12">
    <source>
        <dbReference type="Pfam" id="PF00561"/>
    </source>
</evidence>
<dbReference type="PRINTS" id="PR00793">
    <property type="entry name" value="PROAMNOPTASE"/>
</dbReference>
<feature type="domain" description="AB hydrolase-1" evidence="12">
    <location>
        <begin position="98"/>
        <end position="450"/>
    </location>
</feature>
<dbReference type="SUPFAM" id="SSF53474">
    <property type="entry name" value="alpha/beta-Hydrolases"/>
    <property type="match status" value="1"/>
</dbReference>
<evidence type="ECO:0000256" key="2">
    <source>
        <dbReference type="ARBA" id="ARBA00004496"/>
    </source>
</evidence>
<keyword evidence="6" id="KW-0031">Aminopeptidase</keyword>
<evidence type="ECO:0000256" key="7">
    <source>
        <dbReference type="ARBA" id="ARBA00022490"/>
    </source>
</evidence>
<evidence type="ECO:0000313" key="14">
    <source>
        <dbReference type="Proteomes" id="UP001302477"/>
    </source>
</evidence>
<comment type="similarity">
    <text evidence="3">Belongs to the peptidase S33 family.</text>
</comment>
<feature type="region of interest" description="Disordered" evidence="11">
    <location>
        <begin position="495"/>
        <end position="527"/>
    </location>
</feature>
<reference evidence="13 14" key="1">
    <citation type="submission" date="2023-10" db="EMBL/GenBank/DDBJ databases">
        <title>Description of Microbulbifer bruguierae sp. nov., isolated from the sediments of mangrove plant Bruguiera sexangula and comparative genomic analyses of the genus Microbulbifer.</title>
        <authorList>
            <person name="Long M."/>
        </authorList>
    </citation>
    <scope>NUCLEOTIDE SEQUENCE [LARGE SCALE GENOMIC DNA]</scope>
    <source>
        <strain evidence="13 14">SPO729</strain>
    </source>
</reference>
<proteinExistence type="inferred from homology"/>
<evidence type="ECO:0000256" key="5">
    <source>
        <dbReference type="ARBA" id="ARBA00021843"/>
    </source>
</evidence>
<keyword evidence="7" id="KW-0963">Cytoplasm</keyword>
<evidence type="ECO:0000256" key="1">
    <source>
        <dbReference type="ARBA" id="ARBA00001585"/>
    </source>
</evidence>
<dbReference type="InterPro" id="IPR005944">
    <property type="entry name" value="Pro_iminopeptidase"/>
</dbReference>
<dbReference type="InterPro" id="IPR029058">
    <property type="entry name" value="AB_hydrolase_fold"/>
</dbReference>
<keyword evidence="8" id="KW-0645">Protease</keyword>
<dbReference type="GO" id="GO:0006508">
    <property type="term" value="P:proteolysis"/>
    <property type="evidence" value="ECO:0007669"/>
    <property type="project" value="UniProtKB-KW"/>
</dbReference>
<evidence type="ECO:0000256" key="10">
    <source>
        <dbReference type="ARBA" id="ARBA00029605"/>
    </source>
</evidence>
<evidence type="ECO:0000256" key="6">
    <source>
        <dbReference type="ARBA" id="ARBA00022438"/>
    </source>
</evidence>
<comment type="subcellular location">
    <subcellularLocation>
        <location evidence="2">Cytoplasm</location>
    </subcellularLocation>
</comment>
<evidence type="ECO:0000313" key="13">
    <source>
        <dbReference type="EMBL" id="WOX06782.1"/>
    </source>
</evidence>
<dbReference type="EC" id="3.4.11.5" evidence="4"/>
<dbReference type="InterPro" id="IPR000073">
    <property type="entry name" value="AB_hydrolase_1"/>
</dbReference>
<protein>
    <recommendedName>
        <fullName evidence="5">Proline iminopeptidase</fullName>
        <ecNumber evidence="4">3.4.11.5</ecNumber>
    </recommendedName>
    <alternativeName>
        <fullName evidence="10">Prolyl aminopeptidase</fullName>
    </alternativeName>
</protein>
<dbReference type="GO" id="GO:0004177">
    <property type="term" value="F:aminopeptidase activity"/>
    <property type="evidence" value="ECO:0007669"/>
    <property type="project" value="UniProtKB-KW"/>
</dbReference>
<keyword evidence="9 13" id="KW-0378">Hydrolase</keyword>
<evidence type="ECO:0000256" key="3">
    <source>
        <dbReference type="ARBA" id="ARBA00010088"/>
    </source>
</evidence>
<dbReference type="AlphaFoldDB" id="A0AAU0N2R1"/>
<sequence>MKKERVFDGRKRPIARGLRRWLGMSSLCVLAGTLTSVASMTQAESAAQVMPAPPASETCYVDGWAESLQCYRIPVSDDGKVALSVLVAPAVNGGQHEPLYLLAGGPGQAASDLARLLNPLRKLNRGRDIVMVDRRGGGRSDAFDCGLGVDAPSNVEQFVAKLAVCRINSGDRPLTINSRQTVADLEAVRKALGHARISLWGGSWGTRTALLYQQWYPESLQSLVLDGVAPIDTQVFLAATAAESALVELQQACSGDPVCAGFGDWRTQLDALLANWTDEQARNFPDPLTGKTVDEPLEAWVLAGAVRTALYDPGAAAQLPFAVDQAGRGNYVPLSGIVGLFAEMEGAMSMGLTFSVACAEEMNRISVEDIASDAAGTFIGDGFIRVFSEGCKVWPVPAQPYDAPQPRHHPVLLISGSADPITPPKYADEQLAYLDHKQHLVVQGGGHINSMRGCVPDLILEFLDHPQAELDQNCLGDIHRPPFTAGNFGPALLPELPEAGSRLAGEHQQEEDNAGPEMAGDVEGGQQ</sequence>
<keyword evidence="14" id="KW-1185">Reference proteome</keyword>